<evidence type="ECO:0000313" key="2">
    <source>
        <dbReference type="WBParaSite" id="ES5_v2.g17848.t1"/>
    </source>
</evidence>
<protein>
    <submittedName>
        <fullName evidence="2">Apple domain-containing protein</fullName>
    </submittedName>
</protein>
<sequence>MRYFTILIFVISFFCHIFALKCFQGTINTANPINSTATATDCPAADDVACIMRHDAFNKTANFMCVKTNCTLNGMVIRDSSCINTTTSLTNCCCHGDGCNSVYLSTLQKPASPVVLPPPIIPSNTSVPIPVPINKPVLPPMTTMSKDQIIGGCDKDGFKILSTTADATALTQGKFAGYLISQTSCQELCKQSYGLFKCVSYMFESKNRGKCSLFQLPINEKIVDNPISGAFVSTKCT</sequence>
<name>A0AC34FKP2_9BILA</name>
<evidence type="ECO:0000313" key="1">
    <source>
        <dbReference type="Proteomes" id="UP000887579"/>
    </source>
</evidence>
<organism evidence="1 2">
    <name type="scientific">Panagrolaimus sp. ES5</name>
    <dbReference type="NCBI Taxonomy" id="591445"/>
    <lineage>
        <taxon>Eukaryota</taxon>
        <taxon>Metazoa</taxon>
        <taxon>Ecdysozoa</taxon>
        <taxon>Nematoda</taxon>
        <taxon>Chromadorea</taxon>
        <taxon>Rhabditida</taxon>
        <taxon>Tylenchina</taxon>
        <taxon>Panagrolaimomorpha</taxon>
        <taxon>Panagrolaimoidea</taxon>
        <taxon>Panagrolaimidae</taxon>
        <taxon>Panagrolaimus</taxon>
    </lineage>
</organism>
<proteinExistence type="predicted"/>
<dbReference type="WBParaSite" id="ES5_v2.g17848.t1">
    <property type="protein sequence ID" value="ES5_v2.g17848.t1"/>
    <property type="gene ID" value="ES5_v2.g17848"/>
</dbReference>
<dbReference type="Proteomes" id="UP000887579">
    <property type="component" value="Unplaced"/>
</dbReference>
<accession>A0AC34FKP2</accession>
<reference evidence="2" key="1">
    <citation type="submission" date="2022-11" db="UniProtKB">
        <authorList>
            <consortium name="WormBaseParasite"/>
        </authorList>
    </citation>
    <scope>IDENTIFICATION</scope>
</reference>